<dbReference type="InterPro" id="IPR050479">
    <property type="entry name" value="CYP11_CYP27_families"/>
</dbReference>
<dbReference type="GO" id="GO:0005506">
    <property type="term" value="F:iron ion binding"/>
    <property type="evidence" value="ECO:0007669"/>
    <property type="project" value="InterPro"/>
</dbReference>
<keyword evidence="10 12" id="KW-0503">Monooxygenase</keyword>
<feature type="binding site" description="axial binding residue" evidence="11">
    <location>
        <position position="474"/>
    </location>
    <ligand>
        <name>heme</name>
        <dbReference type="ChEBI" id="CHEBI:30413"/>
    </ligand>
    <ligandPart>
        <name>Fe</name>
        <dbReference type="ChEBI" id="CHEBI:18248"/>
    </ligandPart>
</feature>
<comment type="function">
    <text evidence="2">May be involved in the metabolism of insect hormones and in the breakdown of synthetic insecticides.</text>
</comment>
<dbReference type="AlphaFoldDB" id="A0A7R8YY67"/>
<dbReference type="PANTHER" id="PTHR24279:SF120">
    <property type="entry name" value="CYTOCHROME P450"/>
    <property type="match status" value="1"/>
</dbReference>
<dbReference type="PANTHER" id="PTHR24279">
    <property type="entry name" value="CYTOCHROME P450"/>
    <property type="match status" value="1"/>
</dbReference>
<dbReference type="OMA" id="WPNRTEL"/>
<dbReference type="GO" id="GO:0020037">
    <property type="term" value="F:heme binding"/>
    <property type="evidence" value="ECO:0007669"/>
    <property type="project" value="InterPro"/>
</dbReference>
<dbReference type="InterPro" id="IPR002403">
    <property type="entry name" value="Cyt_P450_E_grp-IV"/>
</dbReference>
<dbReference type="InterPro" id="IPR017972">
    <property type="entry name" value="Cyt_P450_CS"/>
</dbReference>
<comment type="similarity">
    <text evidence="5 12">Belongs to the cytochrome P450 family.</text>
</comment>
<dbReference type="Proteomes" id="UP000594454">
    <property type="component" value="Chromosome 5"/>
</dbReference>
<evidence type="ECO:0000313" key="13">
    <source>
        <dbReference type="EMBL" id="CAD7090143.1"/>
    </source>
</evidence>
<dbReference type="InterPro" id="IPR001128">
    <property type="entry name" value="Cyt_P450"/>
</dbReference>
<evidence type="ECO:0000256" key="4">
    <source>
        <dbReference type="ARBA" id="ARBA00004406"/>
    </source>
</evidence>
<dbReference type="Pfam" id="PF00067">
    <property type="entry name" value="p450"/>
    <property type="match status" value="1"/>
</dbReference>
<evidence type="ECO:0000256" key="8">
    <source>
        <dbReference type="ARBA" id="ARBA00023002"/>
    </source>
</evidence>
<accession>A0A7R8YY67</accession>
<dbReference type="SUPFAM" id="SSF48264">
    <property type="entry name" value="Cytochrome P450"/>
    <property type="match status" value="1"/>
</dbReference>
<dbReference type="PROSITE" id="PS00086">
    <property type="entry name" value="CYTOCHROME_P450"/>
    <property type="match status" value="1"/>
</dbReference>
<evidence type="ECO:0000313" key="14">
    <source>
        <dbReference type="Proteomes" id="UP000594454"/>
    </source>
</evidence>
<dbReference type="InterPro" id="IPR036396">
    <property type="entry name" value="Cyt_P450_sf"/>
</dbReference>
<keyword evidence="6 11" id="KW-0349">Heme</keyword>
<dbReference type="FunFam" id="1.10.630.10:FF:000006">
    <property type="entry name" value="Cytochrome P450 302a1, mitochondrial"/>
    <property type="match status" value="1"/>
</dbReference>
<evidence type="ECO:0000256" key="12">
    <source>
        <dbReference type="RuleBase" id="RU000461"/>
    </source>
</evidence>
<dbReference type="GO" id="GO:0004497">
    <property type="term" value="F:monooxygenase activity"/>
    <property type="evidence" value="ECO:0007669"/>
    <property type="project" value="UniProtKB-KW"/>
</dbReference>
<organism evidence="13 14">
    <name type="scientific">Hermetia illucens</name>
    <name type="common">Black soldier fly</name>
    <dbReference type="NCBI Taxonomy" id="343691"/>
    <lineage>
        <taxon>Eukaryota</taxon>
        <taxon>Metazoa</taxon>
        <taxon>Ecdysozoa</taxon>
        <taxon>Arthropoda</taxon>
        <taxon>Hexapoda</taxon>
        <taxon>Insecta</taxon>
        <taxon>Pterygota</taxon>
        <taxon>Neoptera</taxon>
        <taxon>Endopterygota</taxon>
        <taxon>Diptera</taxon>
        <taxon>Brachycera</taxon>
        <taxon>Stratiomyomorpha</taxon>
        <taxon>Stratiomyidae</taxon>
        <taxon>Hermetiinae</taxon>
        <taxon>Hermetia</taxon>
    </lineage>
</organism>
<evidence type="ECO:0000256" key="10">
    <source>
        <dbReference type="ARBA" id="ARBA00023033"/>
    </source>
</evidence>
<dbReference type="EMBL" id="LR899013">
    <property type="protein sequence ID" value="CAD7090143.1"/>
    <property type="molecule type" value="Genomic_DNA"/>
</dbReference>
<keyword evidence="8 12" id="KW-0560">Oxidoreductase</keyword>
<evidence type="ECO:0008006" key="15">
    <source>
        <dbReference type="Google" id="ProtNLM"/>
    </source>
</evidence>
<evidence type="ECO:0000256" key="3">
    <source>
        <dbReference type="ARBA" id="ARBA00004174"/>
    </source>
</evidence>
<dbReference type="FunCoup" id="A0A7R8YY67">
    <property type="interactions" value="28"/>
</dbReference>
<evidence type="ECO:0000256" key="6">
    <source>
        <dbReference type="ARBA" id="ARBA00022617"/>
    </source>
</evidence>
<dbReference type="GO" id="GO:0005789">
    <property type="term" value="C:endoplasmic reticulum membrane"/>
    <property type="evidence" value="ECO:0007669"/>
    <property type="project" value="UniProtKB-SubCell"/>
</dbReference>
<protein>
    <recommendedName>
        <fullName evidence="15">Cytochrome P450</fullName>
    </recommendedName>
</protein>
<evidence type="ECO:0000256" key="5">
    <source>
        <dbReference type="ARBA" id="ARBA00010617"/>
    </source>
</evidence>
<dbReference type="OrthoDB" id="3945418at2759"/>
<dbReference type="PRINTS" id="PR00465">
    <property type="entry name" value="EP450IV"/>
</dbReference>
<comment type="cofactor">
    <cofactor evidence="1 11">
        <name>heme</name>
        <dbReference type="ChEBI" id="CHEBI:30413"/>
    </cofactor>
</comment>
<keyword evidence="9 11" id="KW-0408">Iron</keyword>
<dbReference type="CDD" id="cd11054">
    <property type="entry name" value="CYP24A1-like"/>
    <property type="match status" value="1"/>
</dbReference>
<evidence type="ECO:0000256" key="9">
    <source>
        <dbReference type="ARBA" id="ARBA00023004"/>
    </source>
</evidence>
<keyword evidence="14" id="KW-1185">Reference proteome</keyword>
<proteinExistence type="inferred from homology"/>
<reference evidence="13 14" key="1">
    <citation type="submission" date="2020-11" db="EMBL/GenBank/DDBJ databases">
        <authorList>
            <person name="Wallbank WR R."/>
            <person name="Pardo Diaz C."/>
            <person name="Kozak K."/>
            <person name="Martin S."/>
            <person name="Jiggins C."/>
            <person name="Moest M."/>
            <person name="Warren A I."/>
            <person name="Generalovic N T."/>
            <person name="Byers J.R.P. K."/>
            <person name="Montejo-Kovacevich G."/>
            <person name="Yen C E."/>
        </authorList>
    </citation>
    <scope>NUCLEOTIDE SEQUENCE [LARGE SCALE GENOMIC DNA]</scope>
</reference>
<comment type="subcellular location">
    <subcellularLocation>
        <location evidence="4">Endoplasmic reticulum membrane</location>
        <topology evidence="4">Peripheral membrane protein</topology>
    </subcellularLocation>
    <subcellularLocation>
        <location evidence="3">Microsome membrane</location>
        <topology evidence="3">Peripheral membrane protein</topology>
    </subcellularLocation>
</comment>
<name>A0A7R8YY67_HERIL</name>
<dbReference type="Gene3D" id="1.10.630.10">
    <property type="entry name" value="Cytochrome P450"/>
    <property type="match status" value="1"/>
</dbReference>
<dbReference type="PRINTS" id="PR00385">
    <property type="entry name" value="P450"/>
</dbReference>
<evidence type="ECO:0000256" key="7">
    <source>
        <dbReference type="ARBA" id="ARBA00022723"/>
    </source>
</evidence>
<gene>
    <name evidence="13" type="ORF">HERILL_LOCUS12647</name>
</gene>
<dbReference type="InParanoid" id="A0A7R8YY67"/>
<keyword evidence="7 11" id="KW-0479">Metal-binding</keyword>
<evidence type="ECO:0000256" key="2">
    <source>
        <dbReference type="ARBA" id="ARBA00003690"/>
    </source>
</evidence>
<dbReference type="GO" id="GO:0016705">
    <property type="term" value="F:oxidoreductase activity, acting on paired donors, with incorporation or reduction of molecular oxygen"/>
    <property type="evidence" value="ECO:0007669"/>
    <property type="project" value="InterPro"/>
</dbReference>
<sequence length="527" mass="60105">MILKRAYSGHVTGIYRRNAHIRSFSSQVEGGNITVAANELKNDYDKALPYSKIPGPSAFTFLRNVLPGGKYFGQELADITKGYRKEYGDLFKFPSIFGGLEFVTTLRPEDFQTLFRTEGQWPNRTELELVSYYRMKVRPDIFGKYAGLGNAQGKEWADFRSAINPVMAQPKNTKMYIPKVDVVAADFVKRIHQIRDPKTKEVPDNFEFELKKWTLEAVVLIATDTRLGLLSNDYDKRSAEFFQATKEVFRLLAELEFKPSFWRWFSTSNFKKLMNAFDTITNVSCEVIEEARVRLNSKAKDSTSEDQSVLEKLLQIDPLLAKVMAIDLIFGGVDTTYSAVTSLLYLLAKNRDKQEILRQEIMTILPNKDSLLTADNMKHLPYLRACIKESLRILPTIAGNVRGAGQNIVLQGYQIPKGTAVLMASDILQKEDKHFPNADKFNPERWLKKDGAPAPAKLAHPFIFLPFGFGPRMCAGKRFAEMEIETLTARIIRNFQVEWNHPDLKFTFTSVNVPISKLLFTFKDINN</sequence>
<evidence type="ECO:0000256" key="1">
    <source>
        <dbReference type="ARBA" id="ARBA00001971"/>
    </source>
</evidence>
<evidence type="ECO:0000256" key="11">
    <source>
        <dbReference type="PIRSR" id="PIRSR602403-1"/>
    </source>
</evidence>